<evidence type="ECO:0000313" key="2">
    <source>
        <dbReference type="EMBL" id="EFA43963.1"/>
    </source>
</evidence>
<proteinExistence type="predicted"/>
<sequence length="55" mass="6566">MSGVNLMNYGELSIFRDFPLKGREILHNNIHFMFAGGWKWFIFAIYKTINKKTRI</sequence>
<gene>
    <name evidence="2" type="ORF">HMPREF0645_1681</name>
</gene>
<feature type="transmembrane region" description="Helical" evidence="1">
    <location>
        <begin position="30"/>
        <end position="49"/>
    </location>
</feature>
<keyword evidence="1" id="KW-1133">Transmembrane helix</keyword>
<keyword evidence="1" id="KW-0812">Transmembrane</keyword>
<dbReference type="EMBL" id="ACKS01000070">
    <property type="protein sequence ID" value="EFA43963.1"/>
    <property type="molecule type" value="Genomic_DNA"/>
</dbReference>
<organism evidence="2 3">
    <name type="scientific">Hallella bergensis DSM 17361</name>
    <dbReference type="NCBI Taxonomy" id="585502"/>
    <lineage>
        <taxon>Bacteria</taxon>
        <taxon>Pseudomonadati</taxon>
        <taxon>Bacteroidota</taxon>
        <taxon>Bacteroidia</taxon>
        <taxon>Bacteroidales</taxon>
        <taxon>Prevotellaceae</taxon>
        <taxon>Hallella</taxon>
    </lineage>
</organism>
<dbReference type="AlphaFoldDB" id="D1PXJ6"/>
<dbReference type="Proteomes" id="UP000003160">
    <property type="component" value="Unassembled WGS sequence"/>
</dbReference>
<accession>D1PXJ6</accession>
<name>D1PXJ6_9BACT</name>
<keyword evidence="1" id="KW-0472">Membrane</keyword>
<keyword evidence="3" id="KW-1185">Reference proteome</keyword>
<dbReference type="HOGENOM" id="CLU_3028435_0_0_10"/>
<reference evidence="2 3" key="1">
    <citation type="submission" date="2009-10" db="EMBL/GenBank/DDBJ databases">
        <authorList>
            <person name="Qin X."/>
            <person name="Bachman B."/>
            <person name="Battles P."/>
            <person name="Bell A."/>
            <person name="Bess C."/>
            <person name="Bickham C."/>
            <person name="Chaboub L."/>
            <person name="Chen D."/>
            <person name="Coyle M."/>
            <person name="Deiros D.R."/>
            <person name="Dinh H."/>
            <person name="Forbes L."/>
            <person name="Fowler G."/>
            <person name="Francisco L."/>
            <person name="Fu Q."/>
            <person name="Gubbala S."/>
            <person name="Hale W."/>
            <person name="Han Y."/>
            <person name="Hemphill L."/>
            <person name="Highlander S.K."/>
            <person name="Hirani K."/>
            <person name="Hogues M."/>
            <person name="Jackson L."/>
            <person name="Jakkamsetti A."/>
            <person name="Javaid M."/>
            <person name="Jiang H."/>
            <person name="Korchina V."/>
            <person name="Kovar C."/>
            <person name="Lara F."/>
            <person name="Lee S."/>
            <person name="Mata R."/>
            <person name="Mathew T."/>
            <person name="Moen C."/>
            <person name="Morales K."/>
            <person name="Munidasa M."/>
            <person name="Nazareth L."/>
            <person name="Ngo R."/>
            <person name="Nguyen L."/>
            <person name="Okwuonu G."/>
            <person name="Ongeri F."/>
            <person name="Patil S."/>
            <person name="Petrosino J."/>
            <person name="Pham C."/>
            <person name="Pham P."/>
            <person name="Pu L.-L."/>
            <person name="Puazo M."/>
            <person name="Raj R."/>
            <person name="Reid J."/>
            <person name="Rouhana J."/>
            <person name="Saada N."/>
            <person name="Shang Y."/>
            <person name="Simmons D."/>
            <person name="Thornton R."/>
            <person name="Warren J."/>
            <person name="Weissenberger G."/>
            <person name="Zhang J."/>
            <person name="Zhang L."/>
            <person name="Zhou C."/>
            <person name="Zhu D."/>
            <person name="Muzny D."/>
            <person name="Worley K."/>
            <person name="Gibbs R."/>
        </authorList>
    </citation>
    <scope>NUCLEOTIDE SEQUENCE [LARGE SCALE GENOMIC DNA]</scope>
    <source>
        <strain evidence="2 3">DSM 17361</strain>
    </source>
</reference>
<evidence type="ECO:0000313" key="3">
    <source>
        <dbReference type="Proteomes" id="UP000003160"/>
    </source>
</evidence>
<protein>
    <submittedName>
        <fullName evidence="2">Uncharacterized protein</fullName>
    </submittedName>
</protein>
<evidence type="ECO:0000256" key="1">
    <source>
        <dbReference type="SAM" id="Phobius"/>
    </source>
</evidence>
<comment type="caution">
    <text evidence="2">The sequence shown here is derived from an EMBL/GenBank/DDBJ whole genome shotgun (WGS) entry which is preliminary data.</text>
</comment>